<proteinExistence type="predicted"/>
<dbReference type="AlphaFoldDB" id="A0AAV4TUT3"/>
<keyword evidence="3" id="KW-1185">Reference proteome</keyword>
<sequence>MASMHWDGKPVGRRNSFPMSSGAPMKVGFESRMGSRKLFLEPWRCAWKLPGVIPRGPHPVGWTRNGHSDQKPLLCGVVSKRTSGAFFCAVDTGSHYDGQNDLLQ</sequence>
<gene>
    <name evidence="2" type="ORF">CEXT_205971</name>
</gene>
<name>A0AAV4TUT3_CAEEX</name>
<dbReference type="Proteomes" id="UP001054945">
    <property type="component" value="Unassembled WGS sequence"/>
</dbReference>
<dbReference type="EMBL" id="BPLR01011653">
    <property type="protein sequence ID" value="GIY47958.1"/>
    <property type="molecule type" value="Genomic_DNA"/>
</dbReference>
<evidence type="ECO:0000256" key="1">
    <source>
        <dbReference type="SAM" id="MobiDB-lite"/>
    </source>
</evidence>
<evidence type="ECO:0000313" key="2">
    <source>
        <dbReference type="EMBL" id="GIY47958.1"/>
    </source>
</evidence>
<feature type="compositionally biased region" description="Basic and acidic residues" evidence="1">
    <location>
        <begin position="1"/>
        <end position="10"/>
    </location>
</feature>
<reference evidence="2 3" key="1">
    <citation type="submission" date="2021-06" db="EMBL/GenBank/DDBJ databases">
        <title>Caerostris extrusa draft genome.</title>
        <authorList>
            <person name="Kono N."/>
            <person name="Arakawa K."/>
        </authorList>
    </citation>
    <scope>NUCLEOTIDE SEQUENCE [LARGE SCALE GENOMIC DNA]</scope>
</reference>
<accession>A0AAV4TUT3</accession>
<evidence type="ECO:0000313" key="3">
    <source>
        <dbReference type="Proteomes" id="UP001054945"/>
    </source>
</evidence>
<feature type="region of interest" description="Disordered" evidence="1">
    <location>
        <begin position="1"/>
        <end position="23"/>
    </location>
</feature>
<comment type="caution">
    <text evidence="2">The sequence shown here is derived from an EMBL/GenBank/DDBJ whole genome shotgun (WGS) entry which is preliminary data.</text>
</comment>
<protein>
    <submittedName>
        <fullName evidence="2">Uncharacterized protein</fullName>
    </submittedName>
</protein>
<organism evidence="2 3">
    <name type="scientific">Caerostris extrusa</name>
    <name type="common">Bark spider</name>
    <name type="synonym">Caerostris bankana</name>
    <dbReference type="NCBI Taxonomy" id="172846"/>
    <lineage>
        <taxon>Eukaryota</taxon>
        <taxon>Metazoa</taxon>
        <taxon>Ecdysozoa</taxon>
        <taxon>Arthropoda</taxon>
        <taxon>Chelicerata</taxon>
        <taxon>Arachnida</taxon>
        <taxon>Araneae</taxon>
        <taxon>Araneomorphae</taxon>
        <taxon>Entelegynae</taxon>
        <taxon>Araneoidea</taxon>
        <taxon>Araneidae</taxon>
        <taxon>Caerostris</taxon>
    </lineage>
</organism>